<dbReference type="InterPro" id="IPR029751">
    <property type="entry name" value="Ribosomal_L25_dom"/>
</dbReference>
<dbReference type="EMBL" id="CP017269">
    <property type="protein sequence ID" value="AOT70296.1"/>
    <property type="molecule type" value="Genomic_DNA"/>
</dbReference>
<name>A0A1D8GHA5_9FIRM</name>
<evidence type="ECO:0000313" key="9">
    <source>
        <dbReference type="Proteomes" id="UP000095743"/>
    </source>
</evidence>
<dbReference type="NCBIfam" id="TIGR00731">
    <property type="entry name" value="bL25_bact_ctc"/>
    <property type="match status" value="1"/>
</dbReference>
<dbReference type="InterPro" id="IPR020057">
    <property type="entry name" value="Ribosomal_bL25_b-dom"/>
</dbReference>
<evidence type="ECO:0000259" key="6">
    <source>
        <dbReference type="Pfam" id="PF01386"/>
    </source>
</evidence>
<dbReference type="RefSeq" id="WP_069976914.1">
    <property type="nucleotide sequence ID" value="NZ_CP017269.1"/>
</dbReference>
<dbReference type="PANTHER" id="PTHR33284:SF1">
    <property type="entry name" value="RIBOSOMAL PROTEIN L25_GLN-TRNA SYNTHETASE, ANTI-CODON-BINDING DOMAIN-CONTAINING PROTEIN"/>
    <property type="match status" value="1"/>
</dbReference>
<evidence type="ECO:0000256" key="5">
    <source>
        <dbReference type="HAMAP-Rule" id="MF_01334"/>
    </source>
</evidence>
<keyword evidence="2 5" id="KW-0694">RNA-binding</keyword>
<dbReference type="GO" id="GO:0008097">
    <property type="term" value="F:5S rRNA binding"/>
    <property type="evidence" value="ECO:0007669"/>
    <property type="project" value="InterPro"/>
</dbReference>
<evidence type="ECO:0000259" key="7">
    <source>
        <dbReference type="Pfam" id="PF14693"/>
    </source>
</evidence>
<sequence>MSRPLLRSEVRAGTGKSHLKVIRSEGYVPGTVYGHNKESKNVCFPRKELEHLLGKYGVGASVELLIGDEVRHAIIKDIHRHIIKQNVLHIDLQELDASEKVKVKIPLHLTNKAAVESSVSVVQHQITELEIQTYPKHLPQMIEVDASSIKFGEPMRIKDLAVYADVNIEVLHDPEEIVALIASASKDVVVEEVSEEEKLRKLY</sequence>
<gene>
    <name evidence="5" type="primary">rplY</name>
    <name evidence="5" type="synonym">ctc</name>
    <name evidence="8" type="ORF">Gferi_12255</name>
</gene>
<dbReference type="PANTHER" id="PTHR33284">
    <property type="entry name" value="RIBOSOMAL PROTEIN L25/GLN-TRNA SYNTHETASE, ANTI-CODON-BINDING DOMAIN-CONTAINING PROTEIN"/>
    <property type="match status" value="1"/>
</dbReference>
<dbReference type="InterPro" id="IPR001021">
    <property type="entry name" value="Ribosomal_bL25_long"/>
</dbReference>
<evidence type="ECO:0000313" key="8">
    <source>
        <dbReference type="EMBL" id="AOT70296.1"/>
    </source>
</evidence>
<proteinExistence type="inferred from homology"/>
<accession>A0A1D8GHA5</accession>
<dbReference type="Pfam" id="PF14693">
    <property type="entry name" value="Ribosomal_TL5_C"/>
    <property type="match status" value="1"/>
</dbReference>
<keyword evidence="4 5" id="KW-0687">Ribonucleoprotein</keyword>
<evidence type="ECO:0000256" key="4">
    <source>
        <dbReference type="ARBA" id="ARBA00023274"/>
    </source>
</evidence>
<dbReference type="InterPro" id="IPR020056">
    <property type="entry name" value="Rbsml_bL25/Gln-tRNA_synth_N"/>
</dbReference>
<feature type="domain" description="Large ribosomal subunit protein bL25 beta" evidence="7">
    <location>
        <begin position="100"/>
        <end position="183"/>
    </location>
</feature>
<dbReference type="Proteomes" id="UP000095743">
    <property type="component" value="Chromosome"/>
</dbReference>
<protein>
    <recommendedName>
        <fullName evidence="5">Large ribosomal subunit protein bL25</fullName>
    </recommendedName>
    <alternativeName>
        <fullName evidence="5">General stress protein CTC</fullName>
    </alternativeName>
</protein>
<dbReference type="InterPro" id="IPR037121">
    <property type="entry name" value="Ribosomal_bL25_C"/>
</dbReference>
<dbReference type="InterPro" id="IPR020930">
    <property type="entry name" value="Ribosomal_uL5_bac-type"/>
</dbReference>
<comment type="function">
    <text evidence="5">This is one of the proteins that binds to the 5S RNA in the ribosome where it forms part of the central protuberance.</text>
</comment>
<dbReference type="STRING" id="1424294.Gferi_12255"/>
<dbReference type="OrthoDB" id="9790002at2"/>
<keyword evidence="3 5" id="KW-0689">Ribosomal protein</keyword>
<dbReference type="SUPFAM" id="SSF50715">
    <property type="entry name" value="Ribosomal protein L25-like"/>
    <property type="match status" value="1"/>
</dbReference>
<dbReference type="Gene3D" id="2.170.120.20">
    <property type="entry name" value="Ribosomal protein L25, beta domain"/>
    <property type="match status" value="1"/>
</dbReference>
<dbReference type="KEGG" id="gfe:Gferi_12255"/>
<comment type="subunit">
    <text evidence="5">Part of the 50S ribosomal subunit; part of the 5S rRNA/L5/L18/L25 subcomplex. Contacts the 5S rRNA. Binds to the 5S rRNA independently of L5 and L18.</text>
</comment>
<dbReference type="CDD" id="cd00495">
    <property type="entry name" value="Ribosomal_L25_TL5_CTC"/>
    <property type="match status" value="1"/>
</dbReference>
<keyword evidence="9" id="KW-1185">Reference proteome</keyword>
<organism evidence="8 9">
    <name type="scientific">Geosporobacter ferrireducens</name>
    <dbReference type="NCBI Taxonomy" id="1424294"/>
    <lineage>
        <taxon>Bacteria</taxon>
        <taxon>Bacillati</taxon>
        <taxon>Bacillota</taxon>
        <taxon>Clostridia</taxon>
        <taxon>Peptostreptococcales</taxon>
        <taxon>Thermotaleaceae</taxon>
        <taxon>Geosporobacter</taxon>
    </lineage>
</organism>
<dbReference type="HAMAP" id="MF_01334">
    <property type="entry name" value="Ribosomal_bL25_CTC"/>
    <property type="match status" value="1"/>
</dbReference>
<dbReference type="GO" id="GO:0022625">
    <property type="term" value="C:cytosolic large ribosomal subunit"/>
    <property type="evidence" value="ECO:0007669"/>
    <property type="project" value="TreeGrafter"/>
</dbReference>
<feature type="domain" description="Large ribosomal subunit protein bL25 L25" evidence="6">
    <location>
        <begin position="8"/>
        <end position="92"/>
    </location>
</feature>
<evidence type="ECO:0000256" key="3">
    <source>
        <dbReference type="ARBA" id="ARBA00022980"/>
    </source>
</evidence>
<dbReference type="GO" id="GO:0006412">
    <property type="term" value="P:translation"/>
    <property type="evidence" value="ECO:0007669"/>
    <property type="project" value="UniProtKB-UniRule"/>
</dbReference>
<dbReference type="Gene3D" id="2.40.240.10">
    <property type="entry name" value="Ribosomal Protein L25, Chain P"/>
    <property type="match status" value="1"/>
</dbReference>
<dbReference type="InterPro" id="IPR011035">
    <property type="entry name" value="Ribosomal_bL25/Gln-tRNA_synth"/>
</dbReference>
<evidence type="ECO:0000256" key="2">
    <source>
        <dbReference type="ARBA" id="ARBA00022884"/>
    </source>
</evidence>
<keyword evidence="1 5" id="KW-0699">rRNA-binding</keyword>
<evidence type="ECO:0000256" key="1">
    <source>
        <dbReference type="ARBA" id="ARBA00022730"/>
    </source>
</evidence>
<dbReference type="AlphaFoldDB" id="A0A1D8GHA5"/>
<reference evidence="8 9" key="1">
    <citation type="submission" date="2016-09" db="EMBL/GenBank/DDBJ databases">
        <title>Genomic analysis reveals versatility of anaerobic energy metabolism of Geosporobacter ferrireducens IRF9 of phylum Firmicutes.</title>
        <authorList>
            <person name="Kim S.-J."/>
        </authorList>
    </citation>
    <scope>NUCLEOTIDE SEQUENCE [LARGE SCALE GENOMIC DNA]</scope>
    <source>
        <strain evidence="8 9">IRF9</strain>
    </source>
</reference>
<comment type="similarity">
    <text evidence="5">Belongs to the bacterial ribosomal protein bL25 family. CTC subfamily.</text>
</comment>
<dbReference type="Pfam" id="PF01386">
    <property type="entry name" value="Ribosomal_L25p"/>
    <property type="match status" value="1"/>
</dbReference>
<dbReference type="GO" id="GO:0003735">
    <property type="term" value="F:structural constituent of ribosome"/>
    <property type="evidence" value="ECO:0007669"/>
    <property type="project" value="InterPro"/>
</dbReference>